<sequence length="480" mass="53047">MSNRIQTRREFFRTAAAAGVSLSLYSAWNTLIPGCSTTATWNKKHRPPNFVIICADDMGYGDWGGAGHPTIRTPNLNRMADQGITLTQFYSGSPLCSPSRSALITGRNPIRTGVLDVFIPGQGTGMPLGEITLAEALKPLGYKSVCIGKWHLGSVYEFRPLRQGFDYHFGLLYSNESISPDLWRNDERLEHPSNQATLTRRYTEEAIAFLDSAGSQPFFLYLPHTMPHVPLAVSEAFAGVSRRGLYGDAIEEIDWSVGEILGTLDRLGLSENTLVIFTSDNGPWKIEGLSGGSAGLFRGEKGETWEGGMRVPFIARWPGIIPPAVISGAVGSVLDFFPTCLALAGGVLAEDCPLDGIDLLPALTSGAEPLRAIYYFYKDKLQAVRHGKWKLHFCYHDMSIGTRHVAESWITPERPLLFDLEADPSERFDLAAENPAIVAELVKIAKDYKTEISRLDENRELKDWFLSDKWVDKSTSPDSL</sequence>
<keyword evidence="3" id="KW-0378">Hydrolase</keyword>
<dbReference type="EMBL" id="MFIX01000122">
    <property type="protein sequence ID" value="OGG04358.1"/>
    <property type="molecule type" value="Genomic_DNA"/>
</dbReference>
<proteinExistence type="inferred from homology"/>
<dbReference type="GO" id="GO:0004065">
    <property type="term" value="F:arylsulfatase activity"/>
    <property type="evidence" value="ECO:0007669"/>
    <property type="project" value="TreeGrafter"/>
</dbReference>
<dbReference type="PROSITE" id="PS00149">
    <property type="entry name" value="SULFATASE_2"/>
    <property type="match status" value="1"/>
</dbReference>
<dbReference type="PANTHER" id="PTHR42693">
    <property type="entry name" value="ARYLSULFATASE FAMILY MEMBER"/>
    <property type="match status" value="1"/>
</dbReference>
<dbReference type="InterPro" id="IPR000917">
    <property type="entry name" value="Sulfatase_N"/>
</dbReference>
<dbReference type="Proteomes" id="UP000179129">
    <property type="component" value="Unassembled WGS sequence"/>
</dbReference>
<reference evidence="6 7" key="1">
    <citation type="journal article" date="2016" name="Nat. Commun.">
        <title>Thousands of microbial genomes shed light on interconnected biogeochemical processes in an aquifer system.</title>
        <authorList>
            <person name="Anantharaman K."/>
            <person name="Brown C.T."/>
            <person name="Hug L.A."/>
            <person name="Sharon I."/>
            <person name="Castelle C.J."/>
            <person name="Probst A.J."/>
            <person name="Thomas B.C."/>
            <person name="Singh A."/>
            <person name="Wilkins M.J."/>
            <person name="Karaoz U."/>
            <person name="Brodie E.L."/>
            <person name="Williams K.H."/>
            <person name="Hubbard S.S."/>
            <person name="Banfield J.F."/>
        </authorList>
    </citation>
    <scope>NUCLEOTIDE SEQUENCE [LARGE SCALE GENOMIC DNA]</scope>
</reference>
<evidence type="ECO:0000259" key="5">
    <source>
        <dbReference type="Pfam" id="PF00884"/>
    </source>
</evidence>
<dbReference type="Gene3D" id="3.30.1120.10">
    <property type="match status" value="1"/>
</dbReference>
<dbReference type="InterPro" id="IPR024607">
    <property type="entry name" value="Sulfatase_CS"/>
</dbReference>
<evidence type="ECO:0000256" key="4">
    <source>
        <dbReference type="ARBA" id="ARBA00022837"/>
    </source>
</evidence>
<feature type="domain" description="Sulfatase N-terminal" evidence="5">
    <location>
        <begin position="48"/>
        <end position="345"/>
    </location>
</feature>
<dbReference type="GO" id="GO:0046872">
    <property type="term" value="F:metal ion binding"/>
    <property type="evidence" value="ECO:0007669"/>
    <property type="project" value="UniProtKB-KW"/>
</dbReference>
<dbReference type="STRING" id="1817867.A3F83_02815"/>
<comment type="similarity">
    <text evidence="1">Belongs to the sulfatase family.</text>
</comment>
<dbReference type="AlphaFoldDB" id="A0A1F5YVY6"/>
<gene>
    <name evidence="6" type="ORF">A3F83_02815</name>
</gene>
<dbReference type="PANTHER" id="PTHR42693:SF33">
    <property type="entry name" value="ARYLSULFATASE"/>
    <property type="match status" value="1"/>
</dbReference>
<evidence type="ECO:0000256" key="2">
    <source>
        <dbReference type="ARBA" id="ARBA00022723"/>
    </source>
</evidence>
<organism evidence="6 7">
    <name type="scientific">Candidatus Glassbacteria bacterium RIFCSPLOWO2_12_FULL_58_11</name>
    <dbReference type="NCBI Taxonomy" id="1817867"/>
    <lineage>
        <taxon>Bacteria</taxon>
        <taxon>Candidatus Glassiibacteriota</taxon>
    </lineage>
</organism>
<accession>A0A1F5YVY6</accession>
<evidence type="ECO:0000313" key="7">
    <source>
        <dbReference type="Proteomes" id="UP000179129"/>
    </source>
</evidence>
<evidence type="ECO:0000313" key="6">
    <source>
        <dbReference type="EMBL" id="OGG04358.1"/>
    </source>
</evidence>
<dbReference type="CDD" id="cd16026">
    <property type="entry name" value="GALNS_like"/>
    <property type="match status" value="1"/>
</dbReference>
<evidence type="ECO:0000256" key="3">
    <source>
        <dbReference type="ARBA" id="ARBA00022801"/>
    </source>
</evidence>
<dbReference type="InterPro" id="IPR006311">
    <property type="entry name" value="TAT_signal"/>
</dbReference>
<dbReference type="Pfam" id="PF14707">
    <property type="entry name" value="Sulfatase_C"/>
    <property type="match status" value="1"/>
</dbReference>
<dbReference type="PROSITE" id="PS00523">
    <property type="entry name" value="SULFATASE_1"/>
    <property type="match status" value="1"/>
</dbReference>
<protein>
    <recommendedName>
        <fullName evidence="5">Sulfatase N-terminal domain-containing protein</fullName>
    </recommendedName>
</protein>
<name>A0A1F5YVY6_9BACT</name>
<dbReference type="Gene3D" id="3.40.720.10">
    <property type="entry name" value="Alkaline Phosphatase, subunit A"/>
    <property type="match status" value="1"/>
</dbReference>
<comment type="caution">
    <text evidence="6">The sequence shown here is derived from an EMBL/GenBank/DDBJ whole genome shotgun (WGS) entry which is preliminary data.</text>
</comment>
<dbReference type="InterPro" id="IPR017850">
    <property type="entry name" value="Alkaline_phosphatase_core_sf"/>
</dbReference>
<dbReference type="InterPro" id="IPR050738">
    <property type="entry name" value="Sulfatase"/>
</dbReference>
<keyword evidence="2" id="KW-0479">Metal-binding</keyword>
<dbReference type="Pfam" id="PF00884">
    <property type="entry name" value="Sulfatase"/>
    <property type="match status" value="1"/>
</dbReference>
<evidence type="ECO:0000256" key="1">
    <source>
        <dbReference type="ARBA" id="ARBA00008779"/>
    </source>
</evidence>
<dbReference type="PROSITE" id="PS51318">
    <property type="entry name" value="TAT"/>
    <property type="match status" value="1"/>
</dbReference>
<dbReference type="SUPFAM" id="SSF53649">
    <property type="entry name" value="Alkaline phosphatase-like"/>
    <property type="match status" value="1"/>
</dbReference>
<keyword evidence="4" id="KW-0106">Calcium</keyword>